<dbReference type="EMBL" id="BKAG01000015">
    <property type="protein sequence ID" value="GEP43210.1"/>
    <property type="molecule type" value="Genomic_DNA"/>
</dbReference>
<gene>
    <name evidence="6" type="ORF">BGE01nite_25010</name>
</gene>
<keyword evidence="4" id="KW-0732">Signal</keyword>
<sequence>MKSGFVHHLLVAALLLALPCFAQTTSLITNGDLETIQESGKPAAWALGKDTTLEKEGENHFLRLKSPQPGANVLVYRSIPLTPDVKALELSYKARHEGIKRGKKAWFDGRIIMNFKNAAKGAVNPSPKPASFNGTSKEWKTKTQQFRVPEGAATLEILLTLFEAESGQLDFDDITLTPIALSIIETAEAEAAAKEAARIAALPKPKPQMPVALPEQLPPPLHVAGNQLQTPDGKTVWLQGLALPSMEWSAGGENVLKSIDKGLTDWKANCIRLCLREHFWIGKGPYQSDGGMRYRQLVDDAVNACGARGAYIVLDLHDYRAPQQKHADFWKDMAAKYKDHPAVIFELLNEPHNIPREVWRNGGPVIDQKTKKDVATENKEALVSFQSIGMQKLVDVIRETGAKNLIIAGGLDWGYDLGGILEGFALEDRGGNGIMYSSHVYPWKSDWQGKFLDAAAKHPIFIGEVGADTQRMEFLPPERQEDPATWVPDMLGIIQKHRLHWTAWCFHPKSTPRVLLDWDYTPTPFWGEPVKQALSGKTFETKKLR</sequence>
<dbReference type="PANTHER" id="PTHR34142">
    <property type="entry name" value="ENDO-BETA-1,4-GLUCANASE A"/>
    <property type="match status" value="1"/>
</dbReference>
<proteinExistence type="inferred from homology"/>
<comment type="caution">
    <text evidence="6">The sequence shown here is derived from an EMBL/GenBank/DDBJ whole genome shotgun (WGS) entry which is preliminary data.</text>
</comment>
<dbReference type="InterPro" id="IPR017853">
    <property type="entry name" value="GH"/>
</dbReference>
<dbReference type="Gene3D" id="2.60.120.260">
    <property type="entry name" value="Galactose-binding domain-like"/>
    <property type="match status" value="1"/>
</dbReference>
<dbReference type="Pfam" id="PF00150">
    <property type="entry name" value="Cellulase"/>
    <property type="match status" value="1"/>
</dbReference>
<evidence type="ECO:0000256" key="2">
    <source>
        <dbReference type="ARBA" id="ARBA00023295"/>
    </source>
</evidence>
<evidence type="ECO:0000256" key="3">
    <source>
        <dbReference type="RuleBase" id="RU361153"/>
    </source>
</evidence>
<evidence type="ECO:0000259" key="5">
    <source>
        <dbReference type="Pfam" id="PF00150"/>
    </source>
</evidence>
<dbReference type="PANTHER" id="PTHR34142:SF1">
    <property type="entry name" value="GLYCOSIDE HYDROLASE FAMILY 5 DOMAIN-CONTAINING PROTEIN"/>
    <property type="match status" value="1"/>
</dbReference>
<dbReference type="GO" id="GO:0009251">
    <property type="term" value="P:glucan catabolic process"/>
    <property type="evidence" value="ECO:0007669"/>
    <property type="project" value="TreeGrafter"/>
</dbReference>
<feature type="signal peptide" evidence="4">
    <location>
        <begin position="1"/>
        <end position="22"/>
    </location>
</feature>
<dbReference type="GO" id="GO:0004553">
    <property type="term" value="F:hydrolase activity, hydrolyzing O-glycosyl compounds"/>
    <property type="evidence" value="ECO:0007669"/>
    <property type="project" value="InterPro"/>
</dbReference>
<evidence type="ECO:0000256" key="1">
    <source>
        <dbReference type="ARBA" id="ARBA00022801"/>
    </source>
</evidence>
<protein>
    <recommendedName>
        <fullName evidence="5">Glycoside hydrolase family 5 domain-containing protein</fullName>
    </recommendedName>
</protein>
<reference evidence="6 7" key="1">
    <citation type="submission" date="2019-07" db="EMBL/GenBank/DDBJ databases">
        <title>Whole genome shotgun sequence of Brevifollis gellanilyticus NBRC 108608.</title>
        <authorList>
            <person name="Hosoyama A."/>
            <person name="Uohara A."/>
            <person name="Ohji S."/>
            <person name="Ichikawa N."/>
        </authorList>
    </citation>
    <scope>NUCLEOTIDE SEQUENCE [LARGE SCALE GENOMIC DNA]</scope>
    <source>
        <strain evidence="6 7">NBRC 108608</strain>
    </source>
</reference>
<feature type="chain" id="PRO_5022060159" description="Glycoside hydrolase family 5 domain-containing protein" evidence="4">
    <location>
        <begin position="23"/>
        <end position="545"/>
    </location>
</feature>
<dbReference type="RefSeq" id="WP_146850785.1">
    <property type="nucleotide sequence ID" value="NZ_BKAG01000015.1"/>
</dbReference>
<dbReference type="OrthoDB" id="182870at2"/>
<dbReference type="InterPro" id="IPR001547">
    <property type="entry name" value="Glyco_hydro_5"/>
</dbReference>
<organism evidence="6 7">
    <name type="scientific">Brevifollis gellanilyticus</name>
    <dbReference type="NCBI Taxonomy" id="748831"/>
    <lineage>
        <taxon>Bacteria</taxon>
        <taxon>Pseudomonadati</taxon>
        <taxon>Verrucomicrobiota</taxon>
        <taxon>Verrucomicrobiia</taxon>
        <taxon>Verrucomicrobiales</taxon>
        <taxon>Verrucomicrobiaceae</taxon>
    </lineage>
</organism>
<dbReference type="Proteomes" id="UP000321577">
    <property type="component" value="Unassembled WGS sequence"/>
</dbReference>
<name>A0A512M8Z8_9BACT</name>
<dbReference type="Gene3D" id="3.20.20.80">
    <property type="entry name" value="Glycosidases"/>
    <property type="match status" value="1"/>
</dbReference>
<evidence type="ECO:0000256" key="4">
    <source>
        <dbReference type="SAM" id="SignalP"/>
    </source>
</evidence>
<accession>A0A512M8Z8</accession>
<feature type="domain" description="Glycoside hydrolase family 5" evidence="5">
    <location>
        <begin position="242"/>
        <end position="510"/>
    </location>
</feature>
<keyword evidence="7" id="KW-1185">Reference proteome</keyword>
<evidence type="ECO:0000313" key="7">
    <source>
        <dbReference type="Proteomes" id="UP000321577"/>
    </source>
</evidence>
<comment type="similarity">
    <text evidence="3">Belongs to the glycosyl hydrolase 5 (cellulase A) family.</text>
</comment>
<dbReference type="InterPro" id="IPR018087">
    <property type="entry name" value="Glyco_hydro_5_CS"/>
</dbReference>
<keyword evidence="1 3" id="KW-0378">Hydrolase</keyword>
<keyword evidence="2 3" id="KW-0326">Glycosidase</keyword>
<evidence type="ECO:0000313" key="6">
    <source>
        <dbReference type="EMBL" id="GEP43210.1"/>
    </source>
</evidence>
<dbReference type="AlphaFoldDB" id="A0A512M8Z8"/>
<dbReference type="SUPFAM" id="SSF51445">
    <property type="entry name" value="(Trans)glycosidases"/>
    <property type="match status" value="1"/>
</dbReference>
<dbReference type="PROSITE" id="PS00659">
    <property type="entry name" value="GLYCOSYL_HYDROL_F5"/>
    <property type="match status" value="1"/>
</dbReference>